<feature type="transmembrane region" description="Helical" evidence="7">
    <location>
        <begin position="370"/>
        <end position="389"/>
    </location>
</feature>
<comment type="subcellular location">
    <subcellularLocation>
        <location evidence="1 7">Cell membrane</location>
        <topology evidence="1 7">Multi-pass membrane protein</topology>
    </subcellularLocation>
</comment>
<keyword evidence="10" id="KW-1185">Reference proteome</keyword>
<dbReference type="Pfam" id="PF00528">
    <property type="entry name" value="BPD_transp_1"/>
    <property type="match status" value="1"/>
</dbReference>
<keyword evidence="5 7" id="KW-1133">Transmembrane helix</keyword>
<feature type="transmembrane region" description="Helical" evidence="7">
    <location>
        <begin position="85"/>
        <end position="103"/>
    </location>
</feature>
<dbReference type="InterPro" id="IPR000515">
    <property type="entry name" value="MetI-like"/>
</dbReference>
<evidence type="ECO:0000256" key="1">
    <source>
        <dbReference type="ARBA" id="ARBA00004651"/>
    </source>
</evidence>
<evidence type="ECO:0000313" key="10">
    <source>
        <dbReference type="Proteomes" id="UP000830835"/>
    </source>
</evidence>
<dbReference type="PANTHER" id="PTHR30614">
    <property type="entry name" value="MEMBRANE COMPONENT OF AMINO ACID ABC TRANSPORTER"/>
    <property type="match status" value="1"/>
</dbReference>
<reference evidence="9" key="1">
    <citation type="submission" date="2021-02" db="EMBL/GenBank/DDBJ databases">
        <title>The CRISPR/cas machinery reduction and long-range gene transfer in the hot spring cyanobacterium Synechococcus.</title>
        <authorList>
            <person name="Dvorak P."/>
            <person name="Jahodarova E."/>
            <person name="Hasler P."/>
            <person name="Poulickova A."/>
        </authorList>
    </citation>
    <scope>NUCLEOTIDE SEQUENCE</scope>
    <source>
        <strain evidence="9">Rupite</strain>
    </source>
</reference>
<sequence>MASSVSTSLAEENRLPPQEKLSPVAWVRRNLFDSWFSTLLTLVSGLVLVWALSLFWNWAFTQANWAVIPANLKIFASGTYPQSQLWRVWVVLGIVLATLGVAAGAWGGVLLQYMIGLGACMGLAALLPLGEQSQGWLAGCAGVTFAAIAISRGRASWRLASILVWALVLPICLELLLGTLTPNLPGVRAEQLSGLLLTLMLAAAALIIAFPIGVLLALGRANHALPVVRIFCTLLIELIRGVPLTTILFAAWLLVPFFLGGITVNLIIRAEVAFILFTAVYVAEDVRGGLQAVSRGQVEAARAVGLNPFQITALVILPQALRASVPALVNEFLTLFKDTSLVFIIGMIDLLQAGRVVFTNPNWLGTQKEVLFFIGVIYFIFCFAMAYAAKQVEKALGLGKR</sequence>
<dbReference type="CDD" id="cd06261">
    <property type="entry name" value="TM_PBP2"/>
    <property type="match status" value="1"/>
</dbReference>
<keyword evidence="2 7" id="KW-0813">Transport</keyword>
<dbReference type="InterPro" id="IPR035906">
    <property type="entry name" value="MetI-like_sf"/>
</dbReference>
<dbReference type="Gene3D" id="1.10.3720.10">
    <property type="entry name" value="MetI-like"/>
    <property type="match status" value="1"/>
</dbReference>
<dbReference type="EMBL" id="JAFIRA010000004">
    <property type="protein sequence ID" value="MCJ2541860.1"/>
    <property type="molecule type" value="Genomic_DNA"/>
</dbReference>
<evidence type="ECO:0000256" key="4">
    <source>
        <dbReference type="ARBA" id="ARBA00022692"/>
    </source>
</evidence>
<feature type="domain" description="ABC transmembrane type-1" evidence="8">
    <location>
        <begin position="195"/>
        <end position="389"/>
    </location>
</feature>
<dbReference type="RefSeq" id="WP_244349072.1">
    <property type="nucleotide sequence ID" value="NZ_JAFIRA010000004.1"/>
</dbReference>
<feature type="transmembrane region" description="Helical" evidence="7">
    <location>
        <begin position="162"/>
        <end position="180"/>
    </location>
</feature>
<proteinExistence type="inferred from homology"/>
<dbReference type="InterPro" id="IPR010065">
    <property type="entry name" value="AA_ABC_transptr_permease_3TM"/>
</dbReference>
<name>A0ABT0C7U7_THEVL</name>
<keyword evidence="6 7" id="KW-0472">Membrane</keyword>
<evidence type="ECO:0000259" key="8">
    <source>
        <dbReference type="PROSITE" id="PS50928"/>
    </source>
</evidence>
<evidence type="ECO:0000313" key="9">
    <source>
        <dbReference type="EMBL" id="MCJ2541860.1"/>
    </source>
</evidence>
<feature type="transmembrane region" description="Helical" evidence="7">
    <location>
        <begin position="192"/>
        <end position="218"/>
    </location>
</feature>
<dbReference type="PANTHER" id="PTHR30614:SF41">
    <property type="entry name" value="INNER MEMBRANE AMINO-ACID ABC TRANSPORTER PERMEASE PROTEIN YHDY"/>
    <property type="match status" value="1"/>
</dbReference>
<evidence type="ECO:0000256" key="7">
    <source>
        <dbReference type="RuleBase" id="RU363032"/>
    </source>
</evidence>
<feature type="transmembrane region" description="Helical" evidence="7">
    <location>
        <begin position="133"/>
        <end position="150"/>
    </location>
</feature>
<accession>A0ABT0C7U7</accession>
<keyword evidence="4 7" id="KW-0812">Transmembrane</keyword>
<organism evidence="9 10">
    <name type="scientific">Thermostichus vulcanus str. 'Rupite'</name>
    <dbReference type="NCBI Taxonomy" id="2813851"/>
    <lineage>
        <taxon>Bacteria</taxon>
        <taxon>Bacillati</taxon>
        <taxon>Cyanobacteriota</taxon>
        <taxon>Cyanophyceae</taxon>
        <taxon>Thermostichales</taxon>
        <taxon>Thermostichaceae</taxon>
        <taxon>Thermostichus</taxon>
    </lineage>
</organism>
<protein>
    <submittedName>
        <fullName evidence="9">Amino acid ABC transporter permease</fullName>
    </submittedName>
</protein>
<evidence type="ECO:0000256" key="6">
    <source>
        <dbReference type="ARBA" id="ARBA00023136"/>
    </source>
</evidence>
<dbReference type="SUPFAM" id="SSF161098">
    <property type="entry name" value="MetI-like"/>
    <property type="match status" value="1"/>
</dbReference>
<evidence type="ECO:0000256" key="2">
    <source>
        <dbReference type="ARBA" id="ARBA00022448"/>
    </source>
</evidence>
<keyword evidence="3" id="KW-1003">Cell membrane</keyword>
<comment type="similarity">
    <text evidence="7">Belongs to the binding-protein-dependent transport system permease family.</text>
</comment>
<evidence type="ECO:0000256" key="5">
    <source>
        <dbReference type="ARBA" id="ARBA00022989"/>
    </source>
</evidence>
<feature type="transmembrane region" description="Helical" evidence="7">
    <location>
        <begin position="35"/>
        <end position="56"/>
    </location>
</feature>
<feature type="transmembrane region" description="Helical" evidence="7">
    <location>
        <begin position="230"/>
        <end position="254"/>
    </location>
</feature>
<dbReference type="NCBIfam" id="TIGR01726">
    <property type="entry name" value="HEQRo_perm_3TM"/>
    <property type="match status" value="1"/>
</dbReference>
<gene>
    <name evidence="9" type="ORF">JX360_02890</name>
</gene>
<dbReference type="PROSITE" id="PS50928">
    <property type="entry name" value="ABC_TM1"/>
    <property type="match status" value="1"/>
</dbReference>
<dbReference type="Proteomes" id="UP000830835">
    <property type="component" value="Unassembled WGS sequence"/>
</dbReference>
<evidence type="ECO:0000256" key="3">
    <source>
        <dbReference type="ARBA" id="ARBA00022475"/>
    </source>
</evidence>
<comment type="caution">
    <text evidence="9">The sequence shown here is derived from an EMBL/GenBank/DDBJ whole genome shotgun (WGS) entry which is preliminary data.</text>
</comment>
<dbReference type="InterPro" id="IPR043429">
    <property type="entry name" value="ArtM/GltK/GlnP/TcyL/YhdX-like"/>
</dbReference>